<sequence length="373" mass="41126">MERSPHVARPFSISTKLERLLGRSDVQSFAMRIPIARRYAKRDGVEIFEVIQGFVSSQVLMALVEFELFDRLADGPKSVRQLAHEIGVTAERLQVFLQAGAALGFLRQRKGQFGLARKGAALRGVPGLADMILHHRALYRDLEDPSAFLRDSTSTELAEFWPYVHDASKVGREEADRYSHLMARSQRLVAEDTLRKVRLHGADHLMDIGGGSGAFLAEVARRYSQMQLTLFDLPETRAAANAYLASVALTDRINCIAGSFRSDPLPTGADAISLIRVLYDHDDATVRDLLNKVFKALPPGGRLVISEPMSGGEKPDRITDVYFAIYTLAMGTGKTRSAAHITELLAEAGFVDVSHPKPLRSYITGVITAVKPQ</sequence>
<keyword evidence="1 6" id="KW-0489">Methyltransferase</keyword>
<comment type="caution">
    <text evidence="6">The sequence shown here is derived from an EMBL/GenBank/DDBJ whole genome shotgun (WGS) entry which is preliminary data.</text>
</comment>
<dbReference type="InterPro" id="IPR036388">
    <property type="entry name" value="WH-like_DNA-bd_sf"/>
</dbReference>
<dbReference type="GO" id="GO:0032259">
    <property type="term" value="P:methylation"/>
    <property type="evidence" value="ECO:0007669"/>
    <property type="project" value="UniProtKB-KW"/>
</dbReference>
<dbReference type="PANTHER" id="PTHR43712:SF2">
    <property type="entry name" value="O-METHYLTRANSFERASE CICE"/>
    <property type="match status" value="1"/>
</dbReference>
<accession>A0AA90YVB9</accession>
<dbReference type="SUPFAM" id="SSF53335">
    <property type="entry name" value="S-adenosyl-L-methionine-dependent methyltransferases"/>
    <property type="match status" value="1"/>
</dbReference>
<keyword evidence="2" id="KW-0808">Transferase</keyword>
<dbReference type="PANTHER" id="PTHR43712">
    <property type="entry name" value="PUTATIVE (AFU_ORTHOLOGUE AFUA_4G14580)-RELATED"/>
    <property type="match status" value="1"/>
</dbReference>
<dbReference type="GO" id="GO:0008171">
    <property type="term" value="F:O-methyltransferase activity"/>
    <property type="evidence" value="ECO:0007669"/>
    <property type="project" value="InterPro"/>
</dbReference>
<feature type="domain" description="O-methyltransferase dimerisation" evidence="5">
    <location>
        <begin position="49"/>
        <end position="110"/>
    </location>
</feature>
<dbReference type="PIRSF" id="PIRSF005739">
    <property type="entry name" value="O-mtase"/>
    <property type="match status" value="1"/>
</dbReference>
<evidence type="ECO:0000313" key="6">
    <source>
        <dbReference type="EMBL" id="NOE16635.1"/>
    </source>
</evidence>
<dbReference type="InterPro" id="IPR036390">
    <property type="entry name" value="WH_DNA-bd_sf"/>
</dbReference>
<evidence type="ECO:0000313" key="7">
    <source>
        <dbReference type="Proteomes" id="UP000597886"/>
    </source>
</evidence>
<dbReference type="InterPro" id="IPR029063">
    <property type="entry name" value="SAM-dependent_MTases_sf"/>
</dbReference>
<dbReference type="Proteomes" id="UP000597886">
    <property type="component" value="Unassembled WGS sequence"/>
</dbReference>
<dbReference type="AlphaFoldDB" id="A0AA90YVB9"/>
<dbReference type="GO" id="GO:0046983">
    <property type="term" value="F:protein dimerization activity"/>
    <property type="evidence" value="ECO:0007669"/>
    <property type="project" value="InterPro"/>
</dbReference>
<name>A0AA90YVB9_9RHOB</name>
<reference evidence="6" key="1">
    <citation type="submission" date="2019-12" db="EMBL/GenBank/DDBJ databases">
        <title>Ruegeria JWLKs population differentiation of coral mucus and skeleton niches.</title>
        <authorList>
            <person name="Luo D."/>
        </authorList>
    </citation>
    <scope>NUCLEOTIDE SEQUENCE</scope>
    <source>
        <strain evidence="6">HKCCD6181</strain>
    </source>
</reference>
<dbReference type="EMBL" id="WVRA01000001">
    <property type="protein sequence ID" value="NOE16635.1"/>
    <property type="molecule type" value="Genomic_DNA"/>
</dbReference>
<evidence type="ECO:0000256" key="2">
    <source>
        <dbReference type="ARBA" id="ARBA00022679"/>
    </source>
</evidence>
<dbReference type="Pfam" id="PF00891">
    <property type="entry name" value="Methyltransf_2"/>
    <property type="match status" value="1"/>
</dbReference>
<keyword evidence="3" id="KW-0949">S-adenosyl-L-methionine</keyword>
<dbReference type="Gene3D" id="3.40.50.150">
    <property type="entry name" value="Vaccinia Virus protein VP39"/>
    <property type="match status" value="1"/>
</dbReference>
<dbReference type="InterPro" id="IPR016461">
    <property type="entry name" value="COMT-like"/>
</dbReference>
<feature type="domain" description="O-methyltransferase C-terminal" evidence="4">
    <location>
        <begin position="165"/>
        <end position="350"/>
    </location>
</feature>
<proteinExistence type="predicted"/>
<dbReference type="PROSITE" id="PS51683">
    <property type="entry name" value="SAM_OMT_II"/>
    <property type="match status" value="1"/>
</dbReference>
<dbReference type="Gene3D" id="1.10.10.10">
    <property type="entry name" value="Winged helix-like DNA-binding domain superfamily/Winged helix DNA-binding domain"/>
    <property type="match status" value="1"/>
</dbReference>
<evidence type="ECO:0000256" key="3">
    <source>
        <dbReference type="ARBA" id="ARBA00022691"/>
    </source>
</evidence>
<organism evidence="6 7">
    <name type="scientific">Ruegeria atlantica</name>
    <dbReference type="NCBI Taxonomy" id="81569"/>
    <lineage>
        <taxon>Bacteria</taxon>
        <taxon>Pseudomonadati</taxon>
        <taxon>Pseudomonadota</taxon>
        <taxon>Alphaproteobacteria</taxon>
        <taxon>Rhodobacterales</taxon>
        <taxon>Roseobacteraceae</taxon>
        <taxon>Ruegeria</taxon>
    </lineage>
</organism>
<dbReference type="SUPFAM" id="SSF46785">
    <property type="entry name" value="Winged helix' DNA-binding domain"/>
    <property type="match status" value="1"/>
</dbReference>
<dbReference type="InterPro" id="IPR012967">
    <property type="entry name" value="COMT_dimerisation"/>
</dbReference>
<evidence type="ECO:0000256" key="1">
    <source>
        <dbReference type="ARBA" id="ARBA00022603"/>
    </source>
</evidence>
<dbReference type="Pfam" id="PF08100">
    <property type="entry name" value="Dimerisation"/>
    <property type="match status" value="1"/>
</dbReference>
<evidence type="ECO:0000259" key="4">
    <source>
        <dbReference type="Pfam" id="PF00891"/>
    </source>
</evidence>
<protein>
    <submittedName>
        <fullName evidence="6">Methyltransferase domain-containing protein</fullName>
    </submittedName>
</protein>
<gene>
    <name evidence="6" type="ORF">GS634_00690</name>
</gene>
<dbReference type="CDD" id="cd02440">
    <property type="entry name" value="AdoMet_MTases"/>
    <property type="match status" value="1"/>
</dbReference>
<dbReference type="RefSeq" id="WP_171327843.1">
    <property type="nucleotide sequence ID" value="NZ_WVRA01000001.1"/>
</dbReference>
<dbReference type="InterPro" id="IPR001077">
    <property type="entry name" value="COMT_C"/>
</dbReference>
<evidence type="ECO:0000259" key="5">
    <source>
        <dbReference type="Pfam" id="PF08100"/>
    </source>
</evidence>